<sequence length="169" mass="20025">MLTIMLRNHKAAEIAQQPVNFAVVMLLNDCESNGLGIEAFSQPGQMISSKVKSGSIFDNFLFTNAEEFAEEVGNKAWGIRKSKQDVEKQWRELFEEMEKRKQEEAEKKKERRRKGKMTSGELKKREMKSILLRNQEMTGRWRKLMLKEHFWVKIKKSVLTRRMNCNWIR</sequence>
<dbReference type="EMBL" id="KE163345">
    <property type="protein sequence ID" value="EPQ11611.1"/>
    <property type="molecule type" value="Genomic_DNA"/>
</dbReference>
<evidence type="ECO:0000313" key="2">
    <source>
        <dbReference type="EMBL" id="EPQ11611.1"/>
    </source>
</evidence>
<proteinExistence type="predicted"/>
<keyword evidence="3" id="KW-1185">Reference proteome</keyword>
<accession>S7N3L5</accession>
<evidence type="ECO:0000313" key="3">
    <source>
        <dbReference type="Proteomes" id="UP000052978"/>
    </source>
</evidence>
<reference evidence="2 3" key="1">
    <citation type="journal article" date="2013" name="Nat. Commun.">
        <title>Genome analysis reveals insights into physiology and longevity of the Brandt's bat Myotis brandtii.</title>
        <authorList>
            <person name="Seim I."/>
            <person name="Fang X."/>
            <person name="Xiong Z."/>
            <person name="Lobanov A.V."/>
            <person name="Huang Z."/>
            <person name="Ma S."/>
            <person name="Feng Y."/>
            <person name="Turanov A.A."/>
            <person name="Zhu Y."/>
            <person name="Lenz T.L."/>
            <person name="Gerashchenko M.V."/>
            <person name="Fan D."/>
            <person name="Hee Yim S."/>
            <person name="Yao X."/>
            <person name="Jordan D."/>
            <person name="Xiong Y."/>
            <person name="Ma Y."/>
            <person name="Lyapunov A.N."/>
            <person name="Chen G."/>
            <person name="Kulakova O.I."/>
            <person name="Sun Y."/>
            <person name="Lee S.G."/>
            <person name="Bronson R.T."/>
            <person name="Moskalev A.A."/>
            <person name="Sunyaev S.R."/>
            <person name="Zhang G."/>
            <person name="Krogh A."/>
            <person name="Wang J."/>
            <person name="Gladyshev V.N."/>
        </authorList>
    </citation>
    <scope>NUCLEOTIDE SEQUENCE [LARGE SCALE GENOMIC DNA]</scope>
</reference>
<protein>
    <submittedName>
        <fullName evidence="2">Calreticulin</fullName>
    </submittedName>
</protein>
<organism evidence="2 3">
    <name type="scientific">Myotis brandtii</name>
    <name type="common">Brandt's bat</name>
    <dbReference type="NCBI Taxonomy" id="109478"/>
    <lineage>
        <taxon>Eukaryota</taxon>
        <taxon>Metazoa</taxon>
        <taxon>Chordata</taxon>
        <taxon>Craniata</taxon>
        <taxon>Vertebrata</taxon>
        <taxon>Euteleostomi</taxon>
        <taxon>Mammalia</taxon>
        <taxon>Eutheria</taxon>
        <taxon>Laurasiatheria</taxon>
        <taxon>Chiroptera</taxon>
        <taxon>Yangochiroptera</taxon>
        <taxon>Vespertilionidae</taxon>
        <taxon>Myotis</taxon>
    </lineage>
</organism>
<name>S7N3L5_MYOBR</name>
<feature type="compositionally biased region" description="Basic and acidic residues" evidence="1">
    <location>
        <begin position="99"/>
        <end position="108"/>
    </location>
</feature>
<gene>
    <name evidence="2" type="ORF">D623_10020521</name>
</gene>
<dbReference type="Proteomes" id="UP000052978">
    <property type="component" value="Unassembled WGS sequence"/>
</dbReference>
<feature type="region of interest" description="Disordered" evidence="1">
    <location>
        <begin position="99"/>
        <end position="120"/>
    </location>
</feature>
<evidence type="ECO:0000256" key="1">
    <source>
        <dbReference type="SAM" id="MobiDB-lite"/>
    </source>
</evidence>
<dbReference type="AlphaFoldDB" id="S7N3L5"/>
<dbReference type="Gene3D" id="2.60.120.200">
    <property type="match status" value="1"/>
</dbReference>